<dbReference type="EMBL" id="MWUE01000033">
    <property type="protein sequence ID" value="OQP30704.1"/>
    <property type="molecule type" value="Genomic_DNA"/>
</dbReference>
<dbReference type="PANTHER" id="PTHR47506:SF1">
    <property type="entry name" value="HTH-TYPE TRANSCRIPTIONAL REGULATOR YJDC"/>
    <property type="match status" value="1"/>
</dbReference>
<comment type="caution">
    <text evidence="6">The sequence shown here is derived from an EMBL/GenBank/DDBJ whole genome shotgun (WGS) entry which is preliminary data.</text>
</comment>
<evidence type="ECO:0000256" key="1">
    <source>
        <dbReference type="ARBA" id="ARBA00023015"/>
    </source>
</evidence>
<dbReference type="SUPFAM" id="SSF46689">
    <property type="entry name" value="Homeodomain-like"/>
    <property type="match status" value="1"/>
</dbReference>
<keyword evidence="3" id="KW-0804">Transcription</keyword>
<dbReference type="OrthoDB" id="9809772at2"/>
<evidence type="ECO:0000256" key="4">
    <source>
        <dbReference type="PROSITE-ProRule" id="PRU00335"/>
    </source>
</evidence>
<proteinExistence type="predicted"/>
<dbReference type="InterPro" id="IPR009057">
    <property type="entry name" value="Homeodomain-like_sf"/>
</dbReference>
<keyword evidence="2 4" id="KW-0238">DNA-binding</keyword>
<dbReference type="PROSITE" id="PS50977">
    <property type="entry name" value="HTH_TETR_2"/>
    <property type="match status" value="1"/>
</dbReference>
<keyword evidence="1" id="KW-0805">Transcription regulation</keyword>
<dbReference type="Gene3D" id="1.10.357.10">
    <property type="entry name" value="Tetracycline Repressor, domain 2"/>
    <property type="match status" value="1"/>
</dbReference>
<keyword evidence="7" id="KW-1185">Reference proteome</keyword>
<evidence type="ECO:0000256" key="2">
    <source>
        <dbReference type="ARBA" id="ARBA00023125"/>
    </source>
</evidence>
<sequence>MTELSPKANEIALHARRMLIAGGYKSFSYADIAERVQIRKASIHHHFPSKVDLVRTVVAQYCEEARAGMAALDHQLNDPLAELNAYIGYWSHCIEDGSSLFCLCAMLAAELPTLPEEIAAEVSGHFRDLSGWLTSLLEKGQSQGTFQLQDAPDVEAKALMATVHGAMLSARAFNRAGLFHQILQPVLNRIVATA</sequence>
<reference evidence="6 7" key="1">
    <citation type="submission" date="2017-02" db="EMBL/GenBank/DDBJ databases">
        <title>Whole genome shotgun sequence of Pantoea agglomerans strain AS1 isolated from a cycad, Zamia floridana in Central Florida, USA.</title>
        <authorList>
            <person name="Lata P."/>
            <person name="Govindarajan S."/>
            <person name="Qi F."/>
            <person name="Li J.-L."/>
            <person name="Maurya S.K."/>
            <person name="Sahoo M.K."/>
        </authorList>
    </citation>
    <scope>NUCLEOTIDE SEQUENCE [LARGE SCALE GENOMIC DNA]</scope>
    <source>
        <strain evidence="6 7">AS1</strain>
    </source>
</reference>
<protein>
    <submittedName>
        <fullName evidence="6">TetR family transcriptional regulator</fullName>
    </submittedName>
</protein>
<dbReference type="RefSeq" id="WP_081141976.1">
    <property type="nucleotide sequence ID" value="NZ_MWUE01000033.1"/>
</dbReference>
<accession>A0A1V9DAH0</accession>
<dbReference type="Proteomes" id="UP000192769">
    <property type="component" value="Unassembled WGS sequence"/>
</dbReference>
<dbReference type="AlphaFoldDB" id="A0A1V9DAH0"/>
<dbReference type="InterPro" id="IPR011075">
    <property type="entry name" value="TetR_C"/>
</dbReference>
<feature type="domain" description="HTH tetR-type" evidence="5">
    <location>
        <begin position="5"/>
        <end position="65"/>
    </location>
</feature>
<dbReference type="Pfam" id="PF16925">
    <property type="entry name" value="TetR_C_13"/>
    <property type="match status" value="1"/>
</dbReference>
<dbReference type="GO" id="GO:0003677">
    <property type="term" value="F:DNA binding"/>
    <property type="evidence" value="ECO:0007669"/>
    <property type="project" value="UniProtKB-UniRule"/>
</dbReference>
<dbReference type="PANTHER" id="PTHR47506">
    <property type="entry name" value="TRANSCRIPTIONAL REGULATORY PROTEIN"/>
    <property type="match status" value="1"/>
</dbReference>
<organism evidence="6 7">
    <name type="scientific">Pantoea latae</name>
    <dbReference type="NCBI Taxonomy" id="1964541"/>
    <lineage>
        <taxon>Bacteria</taxon>
        <taxon>Pseudomonadati</taxon>
        <taxon>Pseudomonadota</taxon>
        <taxon>Gammaproteobacteria</taxon>
        <taxon>Enterobacterales</taxon>
        <taxon>Erwiniaceae</taxon>
        <taxon>Pantoea</taxon>
    </lineage>
</organism>
<dbReference type="InterPro" id="IPR036271">
    <property type="entry name" value="Tet_transcr_reg_TetR-rel_C_sf"/>
</dbReference>
<feature type="DNA-binding region" description="H-T-H motif" evidence="4">
    <location>
        <begin position="28"/>
        <end position="47"/>
    </location>
</feature>
<evidence type="ECO:0000256" key="3">
    <source>
        <dbReference type="ARBA" id="ARBA00023163"/>
    </source>
</evidence>
<evidence type="ECO:0000313" key="7">
    <source>
        <dbReference type="Proteomes" id="UP000192769"/>
    </source>
</evidence>
<evidence type="ECO:0000259" key="5">
    <source>
        <dbReference type="PROSITE" id="PS50977"/>
    </source>
</evidence>
<gene>
    <name evidence="6" type="ORF">B2J69_20950</name>
</gene>
<dbReference type="SUPFAM" id="SSF48498">
    <property type="entry name" value="Tetracyclin repressor-like, C-terminal domain"/>
    <property type="match status" value="1"/>
</dbReference>
<evidence type="ECO:0000313" key="6">
    <source>
        <dbReference type="EMBL" id="OQP30704.1"/>
    </source>
</evidence>
<name>A0A1V9DAH0_9GAMM</name>
<dbReference type="InterPro" id="IPR001647">
    <property type="entry name" value="HTH_TetR"/>
</dbReference>
<dbReference type="Pfam" id="PF00440">
    <property type="entry name" value="TetR_N"/>
    <property type="match status" value="1"/>
</dbReference>